<reference evidence="1 2" key="1">
    <citation type="submission" date="2019-08" db="EMBL/GenBank/DDBJ databases">
        <authorList>
            <person name="Herpell B J."/>
        </authorList>
    </citation>
    <scope>NUCLEOTIDE SEQUENCE [LARGE SCALE GENOMIC DNA]</scope>
    <source>
        <strain evidence="2">Msb3</strain>
        <plasmid evidence="1 2">pI</plasmid>
    </source>
</reference>
<evidence type="ECO:0000313" key="1">
    <source>
        <dbReference type="EMBL" id="VVD30975.1"/>
    </source>
</evidence>
<dbReference type="EMBL" id="LR699555">
    <property type="protein sequence ID" value="VVD30975.1"/>
    <property type="molecule type" value="Genomic_DNA"/>
</dbReference>
<proteinExistence type="predicted"/>
<keyword evidence="2" id="KW-1185">Reference proteome</keyword>
<organism evidence="1 2">
    <name type="scientific">Paraburkholderia dioscoreae</name>
    <dbReference type="NCBI Taxonomy" id="2604047"/>
    <lineage>
        <taxon>Bacteria</taxon>
        <taxon>Pseudomonadati</taxon>
        <taxon>Pseudomonadota</taxon>
        <taxon>Betaproteobacteria</taxon>
        <taxon>Burkholderiales</taxon>
        <taxon>Burkholderiaceae</taxon>
        <taxon>Paraburkholderia</taxon>
    </lineage>
</organism>
<dbReference type="AlphaFoldDB" id="A0A5Q4YUX1"/>
<accession>A0A5Q4YUX1</accession>
<geneLocation type="plasmid" evidence="1 2">
    <name>pI</name>
</geneLocation>
<dbReference type="KEGG" id="pdio:PDMSB3_0139.2"/>
<protein>
    <submittedName>
        <fullName evidence="1">Uncharacterized protein</fullName>
    </submittedName>
</protein>
<evidence type="ECO:0000313" key="2">
    <source>
        <dbReference type="Proteomes" id="UP000325811"/>
    </source>
</evidence>
<sequence>MTMKNTLLRRIAAHLLGADISATFHVLHTWRRPEDDVRAVRLEALVDGVKKRVTLYRHTPGTWSTMPL</sequence>
<name>A0A5Q4YUX1_9BURK</name>
<gene>
    <name evidence="1" type="ORF">PDMSB3_0139</name>
</gene>
<keyword evidence="1" id="KW-0614">Plasmid</keyword>
<dbReference type="Proteomes" id="UP000325811">
    <property type="component" value="Plasmid pI"/>
</dbReference>